<evidence type="ECO:0000313" key="8">
    <source>
        <dbReference type="EMBL" id="MBO8470211.1"/>
    </source>
</evidence>
<dbReference type="PANTHER" id="PTHR35333">
    <property type="entry name" value="BETA-LACTAMASE"/>
    <property type="match status" value="1"/>
</dbReference>
<keyword evidence="5 6" id="KW-0046">Antibiotic resistance</keyword>
<accession>A0A9D9IDE0</accession>
<comment type="caution">
    <text evidence="8">The sequence shown here is derived from an EMBL/GenBank/DDBJ whole genome shotgun (WGS) entry which is preliminary data.</text>
</comment>
<organism evidence="8 9">
    <name type="scientific">Candidatus Cryptobacteroides faecavium</name>
    <dbReference type="NCBI Taxonomy" id="2840762"/>
    <lineage>
        <taxon>Bacteria</taxon>
        <taxon>Pseudomonadati</taxon>
        <taxon>Bacteroidota</taxon>
        <taxon>Bacteroidia</taxon>
        <taxon>Bacteroidales</taxon>
        <taxon>Candidatus Cryptobacteroides</taxon>
    </lineage>
</organism>
<dbReference type="GO" id="GO:0008800">
    <property type="term" value="F:beta-lactamase activity"/>
    <property type="evidence" value="ECO:0007669"/>
    <property type="project" value="UniProtKB-UniRule"/>
</dbReference>
<gene>
    <name evidence="8" type="primary">bla</name>
    <name evidence="8" type="ORF">IAB82_00250</name>
</gene>
<dbReference type="PANTHER" id="PTHR35333:SF3">
    <property type="entry name" value="BETA-LACTAMASE-TYPE TRANSPEPTIDASE FOLD CONTAINING PROTEIN"/>
    <property type="match status" value="1"/>
</dbReference>
<dbReference type="EC" id="3.5.2.6" evidence="3 6"/>
<evidence type="ECO:0000313" key="9">
    <source>
        <dbReference type="Proteomes" id="UP000823603"/>
    </source>
</evidence>
<evidence type="ECO:0000256" key="5">
    <source>
        <dbReference type="ARBA" id="ARBA00023251"/>
    </source>
</evidence>
<evidence type="ECO:0000256" key="3">
    <source>
        <dbReference type="ARBA" id="ARBA00012865"/>
    </source>
</evidence>
<dbReference type="AlphaFoldDB" id="A0A9D9IDE0"/>
<dbReference type="InterPro" id="IPR045155">
    <property type="entry name" value="Beta-lactam_cat"/>
</dbReference>
<evidence type="ECO:0000256" key="6">
    <source>
        <dbReference type="RuleBase" id="RU361140"/>
    </source>
</evidence>
<dbReference type="InterPro" id="IPR000871">
    <property type="entry name" value="Beta-lactam_class-A"/>
</dbReference>
<proteinExistence type="inferred from homology"/>
<dbReference type="Pfam" id="PF13354">
    <property type="entry name" value="Beta-lactamase2"/>
    <property type="match status" value="1"/>
</dbReference>
<dbReference type="Gene3D" id="3.40.710.10">
    <property type="entry name" value="DD-peptidase/beta-lactamase superfamily"/>
    <property type="match status" value="1"/>
</dbReference>
<evidence type="ECO:0000259" key="7">
    <source>
        <dbReference type="Pfam" id="PF13354"/>
    </source>
</evidence>
<comment type="catalytic activity">
    <reaction evidence="1 6">
        <text>a beta-lactam + H2O = a substituted beta-amino acid</text>
        <dbReference type="Rhea" id="RHEA:20401"/>
        <dbReference type="ChEBI" id="CHEBI:15377"/>
        <dbReference type="ChEBI" id="CHEBI:35627"/>
        <dbReference type="ChEBI" id="CHEBI:140347"/>
        <dbReference type="EC" id="3.5.2.6"/>
    </reaction>
</comment>
<reference evidence="8" key="2">
    <citation type="journal article" date="2021" name="PeerJ">
        <title>Extensive microbial diversity within the chicken gut microbiome revealed by metagenomics and culture.</title>
        <authorList>
            <person name="Gilroy R."/>
            <person name="Ravi A."/>
            <person name="Getino M."/>
            <person name="Pursley I."/>
            <person name="Horton D.L."/>
            <person name="Alikhan N.F."/>
            <person name="Baker D."/>
            <person name="Gharbi K."/>
            <person name="Hall N."/>
            <person name="Watson M."/>
            <person name="Adriaenssens E.M."/>
            <person name="Foster-Nyarko E."/>
            <person name="Jarju S."/>
            <person name="Secka A."/>
            <person name="Antonio M."/>
            <person name="Oren A."/>
            <person name="Chaudhuri R.R."/>
            <person name="La Ragione R."/>
            <person name="Hildebrand F."/>
            <person name="Pallen M.J."/>
        </authorList>
    </citation>
    <scope>NUCLEOTIDE SEQUENCE</scope>
    <source>
        <strain evidence="8">B2-22910</strain>
    </source>
</reference>
<dbReference type="PROSITE" id="PS00146">
    <property type="entry name" value="BETA_LACTAMASE_A"/>
    <property type="match status" value="1"/>
</dbReference>
<dbReference type="SUPFAM" id="SSF56601">
    <property type="entry name" value="beta-lactamase/transpeptidase-like"/>
    <property type="match status" value="1"/>
</dbReference>
<dbReference type="InterPro" id="IPR012338">
    <property type="entry name" value="Beta-lactam/transpept-like"/>
</dbReference>
<keyword evidence="4 6" id="KW-0378">Hydrolase</keyword>
<name>A0A9D9IDE0_9BACT</name>
<dbReference type="NCBIfam" id="NF033103">
    <property type="entry name" value="bla_class_A"/>
    <property type="match status" value="1"/>
</dbReference>
<dbReference type="Proteomes" id="UP000823603">
    <property type="component" value="Unassembled WGS sequence"/>
</dbReference>
<protein>
    <recommendedName>
        <fullName evidence="3 6">Beta-lactamase</fullName>
        <ecNumber evidence="3 6">3.5.2.6</ecNumber>
    </recommendedName>
</protein>
<dbReference type="GO" id="GO:0030655">
    <property type="term" value="P:beta-lactam antibiotic catabolic process"/>
    <property type="evidence" value="ECO:0007669"/>
    <property type="project" value="InterPro"/>
</dbReference>
<dbReference type="GO" id="GO:0046677">
    <property type="term" value="P:response to antibiotic"/>
    <property type="evidence" value="ECO:0007669"/>
    <property type="project" value="UniProtKB-UniRule"/>
</dbReference>
<dbReference type="InterPro" id="IPR023650">
    <property type="entry name" value="Beta-lactam_class-A_AS"/>
</dbReference>
<feature type="domain" description="Beta-lactamase class A catalytic" evidence="7">
    <location>
        <begin position="69"/>
        <end position="289"/>
    </location>
</feature>
<evidence type="ECO:0000256" key="2">
    <source>
        <dbReference type="ARBA" id="ARBA00009009"/>
    </source>
</evidence>
<comment type="similarity">
    <text evidence="2 6">Belongs to the class-A beta-lactamase family.</text>
</comment>
<evidence type="ECO:0000256" key="4">
    <source>
        <dbReference type="ARBA" id="ARBA00022801"/>
    </source>
</evidence>
<evidence type="ECO:0000256" key="1">
    <source>
        <dbReference type="ARBA" id="ARBA00001526"/>
    </source>
</evidence>
<dbReference type="EMBL" id="JADIMB010000001">
    <property type="protein sequence ID" value="MBO8470211.1"/>
    <property type="molecule type" value="Genomic_DNA"/>
</dbReference>
<sequence>MERTRNIRKYALSIILIFIVIAVAALSLSRPVKDSGGSPSYTGAITDTISRIVSGCPGETGVALIIGSTDTVTVNNENIYPMMSVFKVHQALAVCNAFDRSGQSLDTMMTIRRDALDPETWSPMMKEHPEPVIRLTVKDLMRYSLIWSDNNASNFMFSSLVSVPGTDSLIATLIPRSSFRIAYSESEMAADHSRAYSNTTSPLGAAELMDRLFTDSLVSREKQDFIKEALRECTTGKDRIAAPLAGKEGVCIAHKTGSGYRENGVLAAHNDVAYISLPDGTHYTLAVFVKDFRGTEQQASEVIARISAAVYSILEQVQD</sequence>
<reference evidence="8" key="1">
    <citation type="submission" date="2020-10" db="EMBL/GenBank/DDBJ databases">
        <authorList>
            <person name="Gilroy R."/>
        </authorList>
    </citation>
    <scope>NUCLEOTIDE SEQUENCE</scope>
    <source>
        <strain evidence="8">B2-22910</strain>
    </source>
</reference>